<dbReference type="EMBL" id="JABXOR010000282">
    <property type="protein sequence ID" value="NVO99474.1"/>
    <property type="molecule type" value="Genomic_DNA"/>
</dbReference>
<dbReference type="Gene3D" id="3.40.50.620">
    <property type="entry name" value="HUPs"/>
    <property type="match status" value="1"/>
</dbReference>
<evidence type="ECO:0000313" key="7">
    <source>
        <dbReference type="Proteomes" id="UP000533429"/>
    </source>
</evidence>
<sequence>MATIEQALAEIKRGVDELIPEEELIAKLKENRPLRIKLGADPTAPDIHLGHTVILNKLRTFQEL</sequence>
<evidence type="ECO:0000256" key="5">
    <source>
        <dbReference type="ARBA" id="ARBA00023146"/>
    </source>
</evidence>
<evidence type="ECO:0000256" key="1">
    <source>
        <dbReference type="ARBA" id="ARBA00022598"/>
    </source>
</evidence>
<keyword evidence="1 6" id="KW-0436">Ligase</keyword>
<dbReference type="InterPro" id="IPR002305">
    <property type="entry name" value="aa-tRNA-synth_Ic"/>
</dbReference>
<name>A0A850QU63_PHODD</name>
<keyword evidence="4" id="KW-0648">Protein biosynthesis</keyword>
<dbReference type="AlphaFoldDB" id="A0A850QU63"/>
<organism evidence="6 7">
    <name type="scientific">Photobacterium damselae subsp. damselae</name>
    <name type="common">Listonella damsela</name>
    <dbReference type="NCBI Taxonomy" id="85581"/>
    <lineage>
        <taxon>Bacteria</taxon>
        <taxon>Pseudomonadati</taxon>
        <taxon>Pseudomonadota</taxon>
        <taxon>Gammaproteobacteria</taxon>
        <taxon>Vibrionales</taxon>
        <taxon>Vibrionaceae</taxon>
        <taxon>Photobacterium</taxon>
    </lineage>
</organism>
<dbReference type="Proteomes" id="UP000533429">
    <property type="component" value="Unassembled WGS sequence"/>
</dbReference>
<protein>
    <submittedName>
        <fullName evidence="6">Tyrosine--tRNA ligase</fullName>
        <ecNumber evidence="6">6.1.1.1</ecNumber>
    </submittedName>
</protein>
<keyword evidence="5" id="KW-0030">Aminoacyl-tRNA synthetase</keyword>
<dbReference type="GO" id="GO:0006418">
    <property type="term" value="P:tRNA aminoacylation for protein translation"/>
    <property type="evidence" value="ECO:0007669"/>
    <property type="project" value="InterPro"/>
</dbReference>
<dbReference type="InterPro" id="IPR014729">
    <property type="entry name" value="Rossmann-like_a/b/a_fold"/>
</dbReference>
<dbReference type="EC" id="6.1.1.1" evidence="6"/>
<dbReference type="Pfam" id="PF00579">
    <property type="entry name" value="tRNA-synt_1b"/>
    <property type="match status" value="1"/>
</dbReference>
<dbReference type="GO" id="GO:0005524">
    <property type="term" value="F:ATP binding"/>
    <property type="evidence" value="ECO:0007669"/>
    <property type="project" value="UniProtKB-KW"/>
</dbReference>
<evidence type="ECO:0000256" key="4">
    <source>
        <dbReference type="ARBA" id="ARBA00022917"/>
    </source>
</evidence>
<accession>A0A850QU63</accession>
<comment type="caution">
    <text evidence="6">The sequence shown here is derived from an EMBL/GenBank/DDBJ whole genome shotgun (WGS) entry which is preliminary data.</text>
</comment>
<evidence type="ECO:0000256" key="3">
    <source>
        <dbReference type="ARBA" id="ARBA00022840"/>
    </source>
</evidence>
<dbReference type="InterPro" id="IPR001412">
    <property type="entry name" value="aa-tRNA-synth_I_CS"/>
</dbReference>
<keyword evidence="3" id="KW-0067">ATP-binding</keyword>
<dbReference type="PROSITE" id="PS00178">
    <property type="entry name" value="AA_TRNA_LIGASE_I"/>
    <property type="match status" value="1"/>
</dbReference>
<reference evidence="6 7" key="1">
    <citation type="submission" date="2020-06" db="EMBL/GenBank/DDBJ databases">
        <title>Photobacterium damselae subsp. damselae comparative genomics.</title>
        <authorList>
            <person name="Osorio C.R."/>
        </authorList>
    </citation>
    <scope>NUCLEOTIDE SEQUENCE [LARGE SCALE GENOMIC DNA]</scope>
    <source>
        <strain evidence="6 7">TW250/03</strain>
    </source>
</reference>
<dbReference type="SUPFAM" id="SSF52374">
    <property type="entry name" value="Nucleotidylyl transferase"/>
    <property type="match status" value="1"/>
</dbReference>
<feature type="non-terminal residue" evidence="6">
    <location>
        <position position="64"/>
    </location>
</feature>
<dbReference type="GO" id="GO:0004831">
    <property type="term" value="F:tyrosine-tRNA ligase activity"/>
    <property type="evidence" value="ECO:0007669"/>
    <property type="project" value="UniProtKB-EC"/>
</dbReference>
<proteinExistence type="predicted"/>
<evidence type="ECO:0000313" key="6">
    <source>
        <dbReference type="EMBL" id="NVO99474.1"/>
    </source>
</evidence>
<keyword evidence="2" id="KW-0547">Nucleotide-binding</keyword>
<evidence type="ECO:0000256" key="2">
    <source>
        <dbReference type="ARBA" id="ARBA00022741"/>
    </source>
</evidence>
<gene>
    <name evidence="6" type="ORF">HWA77_04545</name>
</gene>